<sequence>MSLLITILIIWLLWKLLKFSFWLLGLLLIVALVGFFVKALLIPAVIILGGGLLYGLGSFLR</sequence>
<accession>A0ABS2GY86</accession>
<feature type="transmembrane region" description="Helical" evidence="1">
    <location>
        <begin position="28"/>
        <end position="56"/>
    </location>
</feature>
<keyword evidence="1" id="KW-0812">Transmembrane</keyword>
<reference evidence="2 3" key="1">
    <citation type="journal article" date="2021" name="Sci. Rep.">
        <title>The distribution of antibiotic resistance genes in chicken gut microbiota commensals.</title>
        <authorList>
            <person name="Juricova H."/>
            <person name="Matiasovicova J."/>
            <person name="Kubasova T."/>
            <person name="Cejkova D."/>
            <person name="Rychlik I."/>
        </authorList>
    </citation>
    <scope>NUCLEOTIDE SEQUENCE [LARGE SCALE GENOMIC DNA]</scope>
    <source>
        <strain evidence="2 3">An574</strain>
    </source>
</reference>
<organism evidence="2 3">
    <name type="scientific">Limosilactobacillus coleohominis</name>
    <dbReference type="NCBI Taxonomy" id="181675"/>
    <lineage>
        <taxon>Bacteria</taxon>
        <taxon>Bacillati</taxon>
        <taxon>Bacillota</taxon>
        <taxon>Bacilli</taxon>
        <taxon>Lactobacillales</taxon>
        <taxon>Lactobacillaceae</taxon>
        <taxon>Limosilactobacillus</taxon>
    </lineage>
</organism>
<proteinExistence type="predicted"/>
<name>A0ABS2GY86_9LACO</name>
<dbReference type="EMBL" id="JACJKU010000088">
    <property type="protein sequence ID" value="MBM6941242.1"/>
    <property type="molecule type" value="Genomic_DNA"/>
</dbReference>
<keyword evidence="3" id="KW-1185">Reference proteome</keyword>
<evidence type="ECO:0000313" key="3">
    <source>
        <dbReference type="Proteomes" id="UP000785625"/>
    </source>
</evidence>
<dbReference type="Proteomes" id="UP000785625">
    <property type="component" value="Unassembled WGS sequence"/>
</dbReference>
<protein>
    <submittedName>
        <fullName evidence="2">Uncharacterized protein</fullName>
    </submittedName>
</protein>
<dbReference type="RefSeq" id="WP_204785477.1">
    <property type="nucleotide sequence ID" value="NZ_CALVGD010000113.1"/>
</dbReference>
<evidence type="ECO:0000313" key="2">
    <source>
        <dbReference type="EMBL" id="MBM6941242.1"/>
    </source>
</evidence>
<comment type="caution">
    <text evidence="2">The sequence shown here is derived from an EMBL/GenBank/DDBJ whole genome shotgun (WGS) entry which is preliminary data.</text>
</comment>
<gene>
    <name evidence="2" type="ORF">H5975_07185</name>
</gene>
<evidence type="ECO:0000256" key="1">
    <source>
        <dbReference type="SAM" id="Phobius"/>
    </source>
</evidence>
<keyword evidence="1" id="KW-0472">Membrane</keyword>
<keyword evidence="1" id="KW-1133">Transmembrane helix</keyword>